<keyword evidence="11" id="KW-1185">Reference proteome</keyword>
<evidence type="ECO:0000256" key="4">
    <source>
        <dbReference type="ARBA" id="ARBA00022801"/>
    </source>
</evidence>
<keyword evidence="5 8" id="KW-1133">Transmembrane helix</keyword>
<comment type="subcellular location">
    <subcellularLocation>
        <location evidence="1">Cell membrane</location>
        <topology evidence="1">Multi-pass membrane protein</topology>
    </subcellularLocation>
</comment>
<evidence type="ECO:0000313" key="10">
    <source>
        <dbReference type="EMBL" id="NYI07501.1"/>
    </source>
</evidence>
<proteinExistence type="predicted"/>
<comment type="caution">
    <text evidence="10">The sequence shown here is derived from an EMBL/GenBank/DDBJ whole genome shotgun (WGS) entry which is preliminary data.</text>
</comment>
<feature type="compositionally biased region" description="Gly residues" evidence="7">
    <location>
        <begin position="242"/>
        <end position="257"/>
    </location>
</feature>
<evidence type="ECO:0000256" key="2">
    <source>
        <dbReference type="ARBA" id="ARBA00022475"/>
    </source>
</evidence>
<feature type="domain" description="Phosphatidic acid phosphatase type 2/haloperoxidase" evidence="9">
    <location>
        <begin position="69"/>
        <end position="178"/>
    </location>
</feature>
<organism evidence="10 11">
    <name type="scientific">Allostreptomyces psammosilenae</name>
    <dbReference type="NCBI Taxonomy" id="1892865"/>
    <lineage>
        <taxon>Bacteria</taxon>
        <taxon>Bacillati</taxon>
        <taxon>Actinomycetota</taxon>
        <taxon>Actinomycetes</taxon>
        <taxon>Kitasatosporales</taxon>
        <taxon>Streptomycetaceae</taxon>
        <taxon>Allostreptomyces</taxon>
    </lineage>
</organism>
<keyword evidence="2" id="KW-1003">Cell membrane</keyword>
<accession>A0A853AA49</accession>
<dbReference type="RefSeq" id="WP_312892801.1">
    <property type="nucleotide sequence ID" value="NZ_JACBZD010000002.1"/>
</dbReference>
<dbReference type="SMART" id="SM00014">
    <property type="entry name" value="acidPPc"/>
    <property type="match status" value="1"/>
</dbReference>
<feature type="transmembrane region" description="Helical" evidence="8">
    <location>
        <begin position="34"/>
        <end position="55"/>
    </location>
</feature>
<protein>
    <submittedName>
        <fullName evidence="10">Undecaprenyl-diphosphatase</fullName>
        <ecNumber evidence="10">3.6.1.27</ecNumber>
    </submittedName>
</protein>
<keyword evidence="3 8" id="KW-0812">Transmembrane</keyword>
<evidence type="ECO:0000256" key="7">
    <source>
        <dbReference type="SAM" id="MobiDB-lite"/>
    </source>
</evidence>
<reference evidence="10 11" key="1">
    <citation type="submission" date="2020-07" db="EMBL/GenBank/DDBJ databases">
        <title>Sequencing the genomes of 1000 actinobacteria strains.</title>
        <authorList>
            <person name="Klenk H.-P."/>
        </authorList>
    </citation>
    <scope>NUCLEOTIDE SEQUENCE [LARGE SCALE GENOMIC DNA]</scope>
    <source>
        <strain evidence="10 11">DSM 42178</strain>
    </source>
</reference>
<evidence type="ECO:0000256" key="3">
    <source>
        <dbReference type="ARBA" id="ARBA00022692"/>
    </source>
</evidence>
<dbReference type="InterPro" id="IPR000326">
    <property type="entry name" value="PAP2/HPO"/>
</dbReference>
<dbReference type="InterPro" id="IPR036938">
    <property type="entry name" value="PAP2/HPO_sf"/>
</dbReference>
<keyword evidence="6 8" id="KW-0472">Membrane</keyword>
<evidence type="ECO:0000259" key="9">
    <source>
        <dbReference type="SMART" id="SM00014"/>
    </source>
</evidence>
<dbReference type="PANTHER" id="PTHR14969:SF62">
    <property type="entry name" value="DECAPRENYLPHOSPHORYL-5-PHOSPHORIBOSE PHOSPHATASE RV3807C-RELATED"/>
    <property type="match status" value="1"/>
</dbReference>
<dbReference type="AlphaFoldDB" id="A0A853AA49"/>
<gene>
    <name evidence="10" type="ORF">FHU37_004530</name>
</gene>
<dbReference type="GO" id="GO:0005886">
    <property type="term" value="C:plasma membrane"/>
    <property type="evidence" value="ECO:0007669"/>
    <property type="project" value="UniProtKB-SubCell"/>
</dbReference>
<sequence>MSVLVAAEDLGPDVALLRGVNDVARATEWAHGPMAFLGEYGLPAVLFGLALYAWWRARTSADPVRAVAAVLWAPLAAGVALVVNVPIREVVQRPRPFVTHPDLTVLVHGKEDYTFVSDHSTLVMAIAVGLLLVDRRIGVLAVLVAAFQGFGRLYVGVHYPTDVLGGFALGTAVVLLLATPGHALCAVVVRALLGTPLRPLVAAGGGSRRPGRRGGPDRSGDDLNRPQGVAGPSVSRPRVPAAGGGTGPLGVTGGGGRRSPVGVSPAGQPGAPRLEQEPVAPRS</sequence>
<feature type="transmembrane region" description="Helical" evidence="8">
    <location>
        <begin position="113"/>
        <end position="132"/>
    </location>
</feature>
<evidence type="ECO:0000313" key="11">
    <source>
        <dbReference type="Proteomes" id="UP000567795"/>
    </source>
</evidence>
<feature type="transmembrane region" description="Helical" evidence="8">
    <location>
        <begin position="137"/>
        <end position="155"/>
    </location>
</feature>
<keyword evidence="4 10" id="KW-0378">Hydrolase</keyword>
<dbReference type="Gene3D" id="1.20.144.10">
    <property type="entry name" value="Phosphatidic acid phosphatase type 2/haloperoxidase"/>
    <property type="match status" value="1"/>
</dbReference>
<evidence type="ECO:0000256" key="5">
    <source>
        <dbReference type="ARBA" id="ARBA00022989"/>
    </source>
</evidence>
<dbReference type="EC" id="3.6.1.27" evidence="10"/>
<feature type="transmembrane region" description="Helical" evidence="8">
    <location>
        <begin position="67"/>
        <end position="87"/>
    </location>
</feature>
<dbReference type="Proteomes" id="UP000567795">
    <property type="component" value="Unassembled WGS sequence"/>
</dbReference>
<dbReference type="Pfam" id="PF01569">
    <property type="entry name" value="PAP2"/>
    <property type="match status" value="1"/>
</dbReference>
<feature type="region of interest" description="Disordered" evidence="7">
    <location>
        <begin position="202"/>
        <end position="283"/>
    </location>
</feature>
<dbReference type="SUPFAM" id="SSF48317">
    <property type="entry name" value="Acid phosphatase/Vanadium-dependent haloperoxidase"/>
    <property type="match status" value="1"/>
</dbReference>
<dbReference type="EMBL" id="JACBZD010000002">
    <property type="protein sequence ID" value="NYI07501.1"/>
    <property type="molecule type" value="Genomic_DNA"/>
</dbReference>
<feature type="transmembrane region" description="Helical" evidence="8">
    <location>
        <begin position="167"/>
        <end position="189"/>
    </location>
</feature>
<dbReference type="GO" id="GO:0050380">
    <property type="term" value="F:undecaprenyl-diphosphatase activity"/>
    <property type="evidence" value="ECO:0007669"/>
    <property type="project" value="UniProtKB-EC"/>
</dbReference>
<name>A0A853AA49_9ACTN</name>
<evidence type="ECO:0000256" key="1">
    <source>
        <dbReference type="ARBA" id="ARBA00004651"/>
    </source>
</evidence>
<feature type="compositionally biased region" description="Basic and acidic residues" evidence="7">
    <location>
        <begin position="214"/>
        <end position="224"/>
    </location>
</feature>
<evidence type="ECO:0000256" key="8">
    <source>
        <dbReference type="SAM" id="Phobius"/>
    </source>
</evidence>
<dbReference type="PANTHER" id="PTHR14969">
    <property type="entry name" value="SPHINGOSINE-1-PHOSPHATE PHOSPHOHYDROLASE"/>
    <property type="match status" value="1"/>
</dbReference>
<evidence type="ECO:0000256" key="6">
    <source>
        <dbReference type="ARBA" id="ARBA00023136"/>
    </source>
</evidence>